<accession>A0A6H9GMC3</accession>
<proteinExistence type="predicted"/>
<feature type="domain" description="SnoaL-like" evidence="1">
    <location>
        <begin position="50"/>
        <end position="141"/>
    </location>
</feature>
<reference evidence="2 3" key="1">
    <citation type="submission" date="2019-02" db="EMBL/GenBank/DDBJ databases">
        <title>Draft genome sequence of Arthrospira platensis NIES-3787.</title>
        <authorList>
            <person name="Yamaguchi H."/>
            <person name="Suzuki S."/>
            <person name="Kawachi M."/>
        </authorList>
    </citation>
    <scope>NUCLEOTIDE SEQUENCE [LARGE SCALE GENOMIC DNA]</scope>
    <source>
        <strain evidence="2 3">NIES-3787</strain>
    </source>
</reference>
<dbReference type="SUPFAM" id="SSF54427">
    <property type="entry name" value="NTF2-like"/>
    <property type="match status" value="1"/>
</dbReference>
<protein>
    <recommendedName>
        <fullName evidence="1">SnoaL-like domain-containing protein</fullName>
    </recommendedName>
</protein>
<comment type="caution">
    <text evidence="2">The sequence shown here is derived from an EMBL/GenBank/DDBJ whole genome shotgun (WGS) entry which is preliminary data.</text>
</comment>
<dbReference type="Pfam" id="PF12680">
    <property type="entry name" value="SnoaL_2"/>
    <property type="match status" value="1"/>
</dbReference>
<dbReference type="InterPro" id="IPR037401">
    <property type="entry name" value="SnoaL-like"/>
</dbReference>
<organism evidence="2 3">
    <name type="scientific">Microcystis aeruginosa NIES-3787</name>
    <dbReference type="NCBI Taxonomy" id="2517782"/>
    <lineage>
        <taxon>Bacteria</taxon>
        <taxon>Bacillati</taxon>
        <taxon>Cyanobacteriota</taxon>
        <taxon>Cyanophyceae</taxon>
        <taxon>Oscillatoriophycideae</taxon>
        <taxon>Chroococcales</taxon>
        <taxon>Microcystaceae</taxon>
        <taxon>Microcystis</taxon>
    </lineage>
</organism>
<dbReference type="AlphaFoldDB" id="A0A6H9GMC3"/>
<gene>
    <name evidence="2" type="ORF">NIES3787_29880</name>
</gene>
<evidence type="ECO:0000313" key="3">
    <source>
        <dbReference type="Proteomes" id="UP000438874"/>
    </source>
</evidence>
<dbReference type="Gene3D" id="3.10.450.50">
    <property type="match status" value="1"/>
</dbReference>
<dbReference type="Proteomes" id="UP000438874">
    <property type="component" value="Unassembled WGS sequence"/>
</dbReference>
<name>A0A6H9GMC3_MICAE</name>
<sequence>MTKFGRVFIVTLSVLLTTWLLFHREAVHADTARATQRANDATTNKELVLRALNELWNERDVSAVERYWGDPYIQHNPDIPNGREGLKRTVAGLKPGFKYEPGMIVAEGDLVMVHGRYTEWGPKPVVTVEIFRIKDGRLVEHWDVTQEEVPVELTKSGNPMFTPK</sequence>
<dbReference type="InterPro" id="IPR032710">
    <property type="entry name" value="NTF2-like_dom_sf"/>
</dbReference>
<evidence type="ECO:0000313" key="2">
    <source>
        <dbReference type="EMBL" id="GCL47282.1"/>
    </source>
</evidence>
<dbReference type="EMBL" id="BJCH01000039">
    <property type="protein sequence ID" value="GCL47282.1"/>
    <property type="molecule type" value="Genomic_DNA"/>
</dbReference>
<evidence type="ECO:0000259" key="1">
    <source>
        <dbReference type="Pfam" id="PF12680"/>
    </source>
</evidence>